<dbReference type="AlphaFoldDB" id="A0A182U6Y5"/>
<dbReference type="VEuPathDB" id="VectorBase:AMEC015030"/>
<proteinExistence type="predicted"/>
<dbReference type="EnsemblMetazoa" id="AMEC015030-RA">
    <property type="protein sequence ID" value="AMEC015030-PA"/>
    <property type="gene ID" value="AMEC015030"/>
</dbReference>
<evidence type="ECO:0000313" key="2">
    <source>
        <dbReference type="Proteomes" id="UP000075902"/>
    </source>
</evidence>
<dbReference type="Proteomes" id="UP000075902">
    <property type="component" value="Unassembled WGS sequence"/>
</dbReference>
<keyword evidence="2" id="KW-1185">Reference proteome</keyword>
<reference evidence="2" key="1">
    <citation type="submission" date="2014-01" db="EMBL/GenBank/DDBJ databases">
        <title>The Genome Sequence of Anopheles melas CM1001059_A (V2).</title>
        <authorList>
            <consortium name="The Broad Institute Genomics Platform"/>
            <person name="Neafsey D.E."/>
            <person name="Besansky N."/>
            <person name="Howell P."/>
            <person name="Walton C."/>
            <person name="Young S.K."/>
            <person name="Zeng Q."/>
            <person name="Gargeya S."/>
            <person name="Fitzgerald M."/>
            <person name="Haas B."/>
            <person name="Abouelleil A."/>
            <person name="Allen A.W."/>
            <person name="Alvarado L."/>
            <person name="Arachchi H.M."/>
            <person name="Berlin A.M."/>
            <person name="Chapman S.B."/>
            <person name="Gainer-Dewar J."/>
            <person name="Goldberg J."/>
            <person name="Griggs A."/>
            <person name="Gujja S."/>
            <person name="Hansen M."/>
            <person name="Howarth C."/>
            <person name="Imamovic A."/>
            <person name="Ireland A."/>
            <person name="Larimer J."/>
            <person name="McCowan C."/>
            <person name="Murphy C."/>
            <person name="Pearson M."/>
            <person name="Poon T.W."/>
            <person name="Priest M."/>
            <person name="Roberts A."/>
            <person name="Saif S."/>
            <person name="Shea T."/>
            <person name="Sisk P."/>
            <person name="Sykes S."/>
            <person name="Wortman J."/>
            <person name="Nusbaum C."/>
            <person name="Birren B."/>
        </authorList>
    </citation>
    <scope>NUCLEOTIDE SEQUENCE [LARGE SCALE GENOMIC DNA]</scope>
    <source>
        <strain evidence="2">CM1001059</strain>
    </source>
</reference>
<evidence type="ECO:0000313" key="1">
    <source>
        <dbReference type="EnsemblMetazoa" id="AMEC015030-PA"/>
    </source>
</evidence>
<reference evidence="1" key="2">
    <citation type="submission" date="2020-05" db="UniProtKB">
        <authorList>
            <consortium name="EnsemblMetazoa"/>
        </authorList>
    </citation>
    <scope>IDENTIFICATION</scope>
    <source>
        <strain evidence="1">CM1001059</strain>
    </source>
</reference>
<accession>A0A182U6Y5</accession>
<dbReference type="STRING" id="34690.A0A182U6Y5"/>
<protein>
    <submittedName>
        <fullName evidence="1">Uncharacterized protein</fullName>
    </submittedName>
</protein>
<sequence length="201" mass="22781">MTKLTQAGVEVLFKEKKSIRKKIDNFKEYYKKMMDFGEDLTSKNTQYMIMCERLKAPLVNVAIVRTERRTEQHIRDGKPVHNAYRVRPDGQQGRFQLGLQSINVTLADRCELRGEEGVANKISNSKLGELCQIILTRTRLPIESSASFSPTVRITFARAGDTLWQSFSIISCPDCTRKARQCASAVWASSSEVAVTKPYVL</sequence>
<name>A0A182U6Y5_9DIPT</name>
<organism evidence="1 2">
    <name type="scientific">Anopheles melas</name>
    <dbReference type="NCBI Taxonomy" id="34690"/>
    <lineage>
        <taxon>Eukaryota</taxon>
        <taxon>Metazoa</taxon>
        <taxon>Ecdysozoa</taxon>
        <taxon>Arthropoda</taxon>
        <taxon>Hexapoda</taxon>
        <taxon>Insecta</taxon>
        <taxon>Pterygota</taxon>
        <taxon>Neoptera</taxon>
        <taxon>Endopterygota</taxon>
        <taxon>Diptera</taxon>
        <taxon>Nematocera</taxon>
        <taxon>Culicoidea</taxon>
        <taxon>Culicidae</taxon>
        <taxon>Anophelinae</taxon>
        <taxon>Anopheles</taxon>
    </lineage>
</organism>